<evidence type="ECO:0000313" key="3">
    <source>
        <dbReference type="Proteomes" id="UP000187406"/>
    </source>
</evidence>
<keyword evidence="3" id="KW-1185">Reference proteome</keyword>
<accession>A0A1Q3BD29</accession>
<keyword evidence="1" id="KW-0472">Membrane</keyword>
<keyword evidence="1" id="KW-1133">Transmembrane helix</keyword>
<name>A0A1Q3BD29_CEPFO</name>
<reference evidence="3" key="1">
    <citation type="submission" date="2016-04" db="EMBL/GenBank/DDBJ databases">
        <title>Cephalotus genome sequencing.</title>
        <authorList>
            <person name="Fukushima K."/>
            <person name="Hasebe M."/>
            <person name="Fang X."/>
        </authorList>
    </citation>
    <scope>NUCLEOTIDE SEQUENCE [LARGE SCALE GENOMIC DNA]</scope>
    <source>
        <strain evidence="3">cv. St1</strain>
    </source>
</reference>
<feature type="transmembrane region" description="Helical" evidence="1">
    <location>
        <begin position="55"/>
        <end position="79"/>
    </location>
</feature>
<dbReference type="InParanoid" id="A0A1Q3BD29"/>
<protein>
    <submittedName>
        <fullName evidence="2">Uncharacterized protein</fullName>
    </submittedName>
</protein>
<feature type="transmembrane region" description="Helical" evidence="1">
    <location>
        <begin position="113"/>
        <end position="134"/>
    </location>
</feature>
<sequence>MDPLPTVAKAYSLLLQEERQRSLQGSRSVPIDQVVLATHHPSSRMIPSPIPVRDIIVISVIWMVILILGALNNMVTFLIGPLVMAMVPRTSPTPTLHLLPMLLPTPLSLLPRVHWLLVLLQLLSNNFSNFFLFFPIKNN</sequence>
<dbReference type="Proteomes" id="UP000187406">
    <property type="component" value="Unassembled WGS sequence"/>
</dbReference>
<evidence type="ECO:0000256" key="1">
    <source>
        <dbReference type="SAM" id="Phobius"/>
    </source>
</evidence>
<organism evidence="2 3">
    <name type="scientific">Cephalotus follicularis</name>
    <name type="common">Albany pitcher plant</name>
    <dbReference type="NCBI Taxonomy" id="3775"/>
    <lineage>
        <taxon>Eukaryota</taxon>
        <taxon>Viridiplantae</taxon>
        <taxon>Streptophyta</taxon>
        <taxon>Embryophyta</taxon>
        <taxon>Tracheophyta</taxon>
        <taxon>Spermatophyta</taxon>
        <taxon>Magnoliopsida</taxon>
        <taxon>eudicotyledons</taxon>
        <taxon>Gunneridae</taxon>
        <taxon>Pentapetalae</taxon>
        <taxon>rosids</taxon>
        <taxon>fabids</taxon>
        <taxon>Oxalidales</taxon>
        <taxon>Cephalotaceae</taxon>
        <taxon>Cephalotus</taxon>
    </lineage>
</organism>
<gene>
    <name evidence="2" type="ORF">CFOL_v3_09207</name>
</gene>
<proteinExistence type="predicted"/>
<dbReference type="AlphaFoldDB" id="A0A1Q3BD29"/>
<evidence type="ECO:0000313" key="2">
    <source>
        <dbReference type="EMBL" id="GAV65693.1"/>
    </source>
</evidence>
<dbReference type="EMBL" id="BDDD01000428">
    <property type="protein sequence ID" value="GAV65693.1"/>
    <property type="molecule type" value="Genomic_DNA"/>
</dbReference>
<keyword evidence="1" id="KW-0812">Transmembrane</keyword>
<comment type="caution">
    <text evidence="2">The sequence shown here is derived from an EMBL/GenBank/DDBJ whole genome shotgun (WGS) entry which is preliminary data.</text>
</comment>